<proteinExistence type="predicted"/>
<evidence type="ECO:0000256" key="2">
    <source>
        <dbReference type="SAM" id="MobiDB-lite"/>
    </source>
</evidence>
<reference evidence="4 5" key="1">
    <citation type="journal article" date="2023" name="Plants (Basel)">
        <title>Bridging the Gap: Combining Genomics and Transcriptomics Approaches to Understand Stylosanthes scabra, an Orphan Legume from the Brazilian Caatinga.</title>
        <authorList>
            <person name="Ferreira-Neto J.R.C."/>
            <person name="da Silva M.D."/>
            <person name="Binneck E."/>
            <person name="de Melo N.F."/>
            <person name="da Silva R.H."/>
            <person name="de Melo A.L.T.M."/>
            <person name="Pandolfi V."/>
            <person name="Bustamante F.O."/>
            <person name="Brasileiro-Vidal A.C."/>
            <person name="Benko-Iseppon A.M."/>
        </authorList>
    </citation>
    <scope>NUCLEOTIDE SEQUENCE [LARGE SCALE GENOMIC DNA]</scope>
    <source>
        <tissue evidence="4">Leaves</tissue>
    </source>
</reference>
<accession>A0ABU6UVX0</accession>
<keyword evidence="1" id="KW-0862">Zinc</keyword>
<keyword evidence="1" id="KW-0863">Zinc-finger</keyword>
<keyword evidence="1" id="KW-0479">Metal-binding</keyword>
<evidence type="ECO:0000256" key="1">
    <source>
        <dbReference type="PROSITE-ProRule" id="PRU00047"/>
    </source>
</evidence>
<dbReference type="InterPro" id="IPR036875">
    <property type="entry name" value="Znf_CCHC_sf"/>
</dbReference>
<feature type="region of interest" description="Disordered" evidence="2">
    <location>
        <begin position="17"/>
        <end position="58"/>
    </location>
</feature>
<evidence type="ECO:0000313" key="5">
    <source>
        <dbReference type="Proteomes" id="UP001341840"/>
    </source>
</evidence>
<organism evidence="4 5">
    <name type="scientific">Stylosanthes scabra</name>
    <dbReference type="NCBI Taxonomy" id="79078"/>
    <lineage>
        <taxon>Eukaryota</taxon>
        <taxon>Viridiplantae</taxon>
        <taxon>Streptophyta</taxon>
        <taxon>Embryophyta</taxon>
        <taxon>Tracheophyta</taxon>
        <taxon>Spermatophyta</taxon>
        <taxon>Magnoliopsida</taxon>
        <taxon>eudicotyledons</taxon>
        <taxon>Gunneridae</taxon>
        <taxon>Pentapetalae</taxon>
        <taxon>rosids</taxon>
        <taxon>fabids</taxon>
        <taxon>Fabales</taxon>
        <taxon>Fabaceae</taxon>
        <taxon>Papilionoideae</taxon>
        <taxon>50 kb inversion clade</taxon>
        <taxon>dalbergioids sensu lato</taxon>
        <taxon>Dalbergieae</taxon>
        <taxon>Pterocarpus clade</taxon>
        <taxon>Stylosanthes</taxon>
    </lineage>
</organism>
<comment type="caution">
    <text evidence="4">The sequence shown here is derived from an EMBL/GenBank/DDBJ whole genome shotgun (WGS) entry which is preliminary data.</text>
</comment>
<protein>
    <recommendedName>
        <fullName evidence="3">CCHC-type domain-containing protein</fullName>
    </recommendedName>
</protein>
<dbReference type="InterPro" id="IPR001878">
    <property type="entry name" value="Znf_CCHC"/>
</dbReference>
<dbReference type="EMBL" id="JASCZI010122385">
    <property type="protein sequence ID" value="MED6164231.1"/>
    <property type="molecule type" value="Genomic_DNA"/>
</dbReference>
<keyword evidence="5" id="KW-1185">Reference proteome</keyword>
<name>A0ABU6UVX0_9FABA</name>
<sequence length="102" mass="11441">MEAHELKMKTNLVKNATRSYEDPAPKDLGDGVGDPVVVRTKGTGRGNKPVGSRRMKRRKCNTCGELGHRRTKCRNSQDDHVRSSQETHGKNSCQVEFSELFV</sequence>
<evidence type="ECO:0000313" key="4">
    <source>
        <dbReference type="EMBL" id="MED6164231.1"/>
    </source>
</evidence>
<feature type="compositionally biased region" description="Basic and acidic residues" evidence="2">
    <location>
        <begin position="19"/>
        <end position="29"/>
    </location>
</feature>
<dbReference type="Proteomes" id="UP001341840">
    <property type="component" value="Unassembled WGS sequence"/>
</dbReference>
<dbReference type="PROSITE" id="PS50158">
    <property type="entry name" value="ZF_CCHC"/>
    <property type="match status" value="1"/>
</dbReference>
<feature type="domain" description="CCHC-type" evidence="3">
    <location>
        <begin position="58"/>
        <end position="75"/>
    </location>
</feature>
<gene>
    <name evidence="4" type="ORF">PIB30_087698</name>
</gene>
<evidence type="ECO:0000259" key="3">
    <source>
        <dbReference type="PROSITE" id="PS50158"/>
    </source>
</evidence>
<dbReference type="SUPFAM" id="SSF57756">
    <property type="entry name" value="Retrovirus zinc finger-like domains"/>
    <property type="match status" value="1"/>
</dbReference>